<name>A0A521DB71_9BACT</name>
<dbReference type="Pfam" id="PF22752">
    <property type="entry name" value="DUF488-N3i"/>
    <property type="match status" value="1"/>
</dbReference>
<dbReference type="InterPro" id="IPR052552">
    <property type="entry name" value="YeaO-like"/>
</dbReference>
<keyword evidence="2" id="KW-1185">Reference proteome</keyword>
<reference evidence="1 2" key="1">
    <citation type="submission" date="2017-05" db="EMBL/GenBank/DDBJ databases">
        <authorList>
            <person name="Varghese N."/>
            <person name="Submissions S."/>
        </authorList>
    </citation>
    <scope>NUCLEOTIDE SEQUENCE [LARGE SCALE GENOMIC DNA]</scope>
    <source>
        <strain evidence="1 2">DSM 21194</strain>
    </source>
</reference>
<dbReference type="Proteomes" id="UP000317593">
    <property type="component" value="Unassembled WGS sequence"/>
</dbReference>
<sequence length="122" mass="14733">MSKQPTIQIKRAYEDVEKEKDGWRVLVDRLWPRGVSKQELQLDAWNKELAPSDKLRRWFDHDPEKFEEFSRRYRGELHEKQEAVQELLSTIREHCKATLVFAARDRDHNNAVVLKDYLERKL</sequence>
<dbReference type="AlphaFoldDB" id="A0A521DB71"/>
<dbReference type="PANTHER" id="PTHR36849">
    <property type="entry name" value="CYTOPLASMIC PROTEIN-RELATED"/>
    <property type="match status" value="1"/>
</dbReference>
<organism evidence="1 2">
    <name type="scientific">Fodinibius sediminis</name>
    <dbReference type="NCBI Taxonomy" id="1214077"/>
    <lineage>
        <taxon>Bacteria</taxon>
        <taxon>Pseudomonadati</taxon>
        <taxon>Balneolota</taxon>
        <taxon>Balneolia</taxon>
        <taxon>Balneolales</taxon>
        <taxon>Balneolaceae</taxon>
        <taxon>Fodinibius</taxon>
    </lineage>
</organism>
<evidence type="ECO:0000313" key="2">
    <source>
        <dbReference type="Proteomes" id="UP000317593"/>
    </source>
</evidence>
<protein>
    <submittedName>
        <fullName evidence="1">Uncharacterized conserved protein YeaO, DUF488 family</fullName>
    </submittedName>
</protein>
<accession>A0A521DB71</accession>
<dbReference type="EMBL" id="FXTH01000009">
    <property type="protein sequence ID" value="SMO68885.1"/>
    <property type="molecule type" value="Genomic_DNA"/>
</dbReference>
<proteinExistence type="predicted"/>
<evidence type="ECO:0000313" key="1">
    <source>
        <dbReference type="EMBL" id="SMO68885.1"/>
    </source>
</evidence>
<gene>
    <name evidence="1" type="ORF">SAMN06265218_109114</name>
</gene>
<dbReference type="PANTHER" id="PTHR36849:SF1">
    <property type="entry name" value="CYTOPLASMIC PROTEIN"/>
    <property type="match status" value="1"/>
</dbReference>